<evidence type="ECO:0000313" key="7">
    <source>
        <dbReference type="EMBL" id="CAH1791664.1"/>
    </source>
</evidence>
<evidence type="ECO:0000256" key="2">
    <source>
        <dbReference type="ARBA" id="ARBA00011038"/>
    </source>
</evidence>
<dbReference type="Gene3D" id="1.10.10.10">
    <property type="entry name" value="Winged helix-like DNA-binding domain superfamily/Winged helix DNA-binding domain"/>
    <property type="match status" value="2"/>
</dbReference>
<dbReference type="PIRSF" id="PIRSF028763">
    <property type="entry name" value="RNA_pol_Rpc34"/>
    <property type="match status" value="1"/>
</dbReference>
<dbReference type="Proteomes" id="UP000749559">
    <property type="component" value="Unassembled WGS sequence"/>
</dbReference>
<organism evidence="7 8">
    <name type="scientific">Owenia fusiformis</name>
    <name type="common">Polychaete worm</name>
    <dbReference type="NCBI Taxonomy" id="6347"/>
    <lineage>
        <taxon>Eukaryota</taxon>
        <taxon>Metazoa</taxon>
        <taxon>Spiralia</taxon>
        <taxon>Lophotrochozoa</taxon>
        <taxon>Annelida</taxon>
        <taxon>Polychaeta</taxon>
        <taxon>Sedentaria</taxon>
        <taxon>Canalipalpata</taxon>
        <taxon>Sabellida</taxon>
        <taxon>Oweniida</taxon>
        <taxon>Oweniidae</taxon>
        <taxon>Owenia</taxon>
    </lineage>
</organism>
<keyword evidence="3 6" id="KW-0240">DNA-directed RNA polymerase</keyword>
<dbReference type="Pfam" id="PF05158">
    <property type="entry name" value="RNA_pol_Rpc34"/>
    <property type="match status" value="1"/>
</dbReference>
<keyword evidence="5 6" id="KW-0539">Nucleus</keyword>
<accession>A0A8J1U5W6</accession>
<evidence type="ECO:0000313" key="8">
    <source>
        <dbReference type="Proteomes" id="UP000749559"/>
    </source>
</evidence>
<dbReference type="InterPro" id="IPR007832">
    <property type="entry name" value="RNA_pol_Rpc34"/>
</dbReference>
<evidence type="ECO:0000256" key="5">
    <source>
        <dbReference type="ARBA" id="ARBA00023242"/>
    </source>
</evidence>
<dbReference type="OrthoDB" id="613763at2759"/>
<name>A0A8J1U5W6_OWEFU</name>
<evidence type="ECO:0000256" key="6">
    <source>
        <dbReference type="PIRNR" id="PIRNR028763"/>
    </source>
</evidence>
<dbReference type="FunFam" id="1.10.10.10:FF:000237">
    <property type="entry name" value="DNA-directed RNA polymerase III subunit RPC6"/>
    <property type="match status" value="1"/>
</dbReference>
<dbReference type="InterPro" id="IPR036390">
    <property type="entry name" value="WH_DNA-bd_sf"/>
</dbReference>
<sequence>MATNIKDEPMEVEQVEARILELCLGSVKGVTDQQLQTLIPNISPTQRVTAVNKLLQNGKIDLMKSGSQLVYKVKDPDSTSKVKGGDNQEKLVYQIIEESGNKGIWIRDIRWKSNLLLTQVNKILKSLESKKLIKAVKSVAASKKKVYMLFNLEPDRSVTGGAWYSDQDFEAEFVDILNQQCFKFLEQRLELAADMNVDPAARMNKAYATSLDITKYISELGISKVELSVEDIETILNTLIYDGKVEHTIMATATGQKKLYRAMRQITQSTGLMRTPCGVCPVFKDCKEGGIVSPSTCVYMKDWLDINF</sequence>
<comment type="function">
    <text evidence="6">DNA-dependent RNA polymerase catalyzes the transcription of DNA into RNA using the four ribonucleoside triphosphates as substrates. Specific peripheric component of RNA polymerase III which synthesizes small RNAs, such as 5S rRNA and tRNAs.</text>
</comment>
<comment type="similarity">
    <text evidence="2 6">Belongs to the eukaryotic RPC34/RPC39 RNA polymerase subunit family.</text>
</comment>
<evidence type="ECO:0000256" key="3">
    <source>
        <dbReference type="ARBA" id="ARBA00022478"/>
    </source>
</evidence>
<dbReference type="GO" id="GO:0005654">
    <property type="term" value="C:nucleoplasm"/>
    <property type="evidence" value="ECO:0007669"/>
    <property type="project" value="UniProtKB-ARBA"/>
</dbReference>
<gene>
    <name evidence="7" type="ORF">OFUS_LOCUS16721</name>
</gene>
<dbReference type="SUPFAM" id="SSF46785">
    <property type="entry name" value="Winged helix' DNA-binding domain"/>
    <property type="match status" value="2"/>
</dbReference>
<evidence type="ECO:0000256" key="1">
    <source>
        <dbReference type="ARBA" id="ARBA00004123"/>
    </source>
</evidence>
<dbReference type="GO" id="GO:0005666">
    <property type="term" value="C:RNA polymerase III complex"/>
    <property type="evidence" value="ECO:0007669"/>
    <property type="project" value="UniProtKB-UniRule"/>
</dbReference>
<reference evidence="7" key="1">
    <citation type="submission" date="2022-03" db="EMBL/GenBank/DDBJ databases">
        <authorList>
            <person name="Martin C."/>
        </authorList>
    </citation>
    <scope>NUCLEOTIDE SEQUENCE</scope>
</reference>
<proteinExistence type="inferred from homology"/>
<comment type="subcellular location">
    <subcellularLocation>
        <location evidence="1 6">Nucleus</location>
    </subcellularLocation>
</comment>
<dbReference type="InterPro" id="IPR016049">
    <property type="entry name" value="RNA_pol_Rpc34-like"/>
</dbReference>
<dbReference type="GO" id="GO:0006383">
    <property type="term" value="P:transcription by RNA polymerase III"/>
    <property type="evidence" value="ECO:0007669"/>
    <property type="project" value="UniProtKB-UniRule"/>
</dbReference>
<dbReference type="InterPro" id="IPR036388">
    <property type="entry name" value="WH-like_DNA-bd_sf"/>
</dbReference>
<dbReference type="FunFam" id="1.10.10.10:FF:000116">
    <property type="entry name" value="DNA-directed RNA polymerase III subunit RPC6"/>
    <property type="match status" value="1"/>
</dbReference>
<dbReference type="GO" id="GO:0005737">
    <property type="term" value="C:cytoplasm"/>
    <property type="evidence" value="ECO:0007669"/>
    <property type="project" value="UniProtKB-ARBA"/>
</dbReference>
<dbReference type="PANTHER" id="PTHR12780">
    <property type="entry name" value="RNA POLYMERASE III DNA DIRECTED , 39KD SUBUNIT-RELATED"/>
    <property type="match status" value="1"/>
</dbReference>
<keyword evidence="8" id="KW-1185">Reference proteome</keyword>
<comment type="caution">
    <text evidence="7">The sequence shown here is derived from an EMBL/GenBank/DDBJ whole genome shotgun (WGS) entry which is preliminary data.</text>
</comment>
<protein>
    <recommendedName>
        <fullName evidence="6">DNA-directed RNA polymerase III subunit RPC6</fullName>
        <shortName evidence="6">RNA polymerase III subunit C6</shortName>
    </recommendedName>
</protein>
<evidence type="ECO:0000256" key="4">
    <source>
        <dbReference type="ARBA" id="ARBA00023163"/>
    </source>
</evidence>
<dbReference type="EMBL" id="CAIIXF020000008">
    <property type="protein sequence ID" value="CAH1791664.1"/>
    <property type="molecule type" value="Genomic_DNA"/>
</dbReference>
<dbReference type="AlphaFoldDB" id="A0A8J1U5W6"/>
<keyword evidence="4 6" id="KW-0804">Transcription</keyword>